<feature type="region of interest" description="Disordered" evidence="4">
    <location>
        <begin position="126"/>
        <end position="253"/>
    </location>
</feature>
<evidence type="ECO:0000256" key="5">
    <source>
        <dbReference type="SAM" id="Phobius"/>
    </source>
</evidence>
<comment type="caution">
    <text evidence="6">The sequence shown here is derived from an EMBL/GenBank/DDBJ whole genome shotgun (WGS) entry which is preliminary data.</text>
</comment>
<sequence length="451" mass="49118">MAKVNDFARELSEKYGLSLSDASDFIGAMFDVVNEELDDTDSSVKIKGFGTFKVSAVSARASVDVNTGERIIIDGRNKISFTPEVLLRDRVNRPFVQFETVVLNDGVDFSEIDDEMNELSDSVIETETQGEQLSPTAPTDQPTDQSANQPISTEQPQGVQLSSTAPTDQLTDQSANQPTPTEQPQGVQLSPTAPTDQPTDQPSPSEPASKVVNTEEHRDMARRLMAPKSEPIDDDNNKADEEKSANDIDESDDEGIVIGGCKQRSPRMMYILTIASFVILVSIGIGMYFLYQRIEEKNHVIDRLETRLYAQQDTVVAVEPQCVVSDTIASNDALKAADAHTAENIKKEKKDSVRASNSKAATGSTAVMSAAPTATTPSDYNYDVRVRTGAYIIVGVAKVVTVKSGQSLASISKAYLGEGMECYVEVLNNCHTVKAGDKLKIPEVKLKPRKR</sequence>
<dbReference type="Gene3D" id="4.10.520.10">
    <property type="entry name" value="IHF-like DNA-binding proteins"/>
    <property type="match status" value="1"/>
</dbReference>
<dbReference type="EMBL" id="AFZZ01000169">
    <property type="protein sequence ID" value="EHJ38642.1"/>
    <property type="molecule type" value="Genomic_DNA"/>
</dbReference>
<gene>
    <name evidence="6" type="ORF">HMPREF0673_01951</name>
</gene>
<evidence type="ECO:0000313" key="7">
    <source>
        <dbReference type="Proteomes" id="UP000004407"/>
    </source>
</evidence>
<feature type="compositionally biased region" description="Basic and acidic residues" evidence="4">
    <location>
        <begin position="213"/>
        <end position="222"/>
    </location>
</feature>
<dbReference type="PANTHER" id="PTHR33175:SF2">
    <property type="entry name" value="INTEGRATION HOST FACTOR SUBUNIT ALPHA"/>
    <property type="match status" value="1"/>
</dbReference>
<dbReference type="InterPro" id="IPR000119">
    <property type="entry name" value="Hist_DNA-bd"/>
</dbReference>
<dbReference type="Proteomes" id="UP000004407">
    <property type="component" value="Unassembled WGS sequence"/>
</dbReference>
<protein>
    <submittedName>
        <fullName evidence="6">DNA-binding protein HU</fullName>
    </submittedName>
</protein>
<feature type="compositionally biased region" description="Polar residues" evidence="4">
    <location>
        <begin position="126"/>
        <end position="189"/>
    </location>
</feature>
<dbReference type="SMART" id="SM00411">
    <property type="entry name" value="BHL"/>
    <property type="match status" value="1"/>
</dbReference>
<proteinExistence type="inferred from homology"/>
<evidence type="ECO:0000256" key="3">
    <source>
        <dbReference type="RuleBase" id="RU003939"/>
    </source>
</evidence>
<dbReference type="GeneID" id="78337531"/>
<dbReference type="PATRIC" id="fig|1002367.3.peg.1586"/>
<dbReference type="GO" id="GO:0005829">
    <property type="term" value="C:cytosol"/>
    <property type="evidence" value="ECO:0007669"/>
    <property type="project" value="TreeGrafter"/>
</dbReference>
<dbReference type="SUPFAM" id="SSF47729">
    <property type="entry name" value="IHF-like DNA-binding proteins"/>
    <property type="match status" value="1"/>
</dbReference>
<evidence type="ECO:0000256" key="4">
    <source>
        <dbReference type="SAM" id="MobiDB-lite"/>
    </source>
</evidence>
<dbReference type="eggNOG" id="COG0776">
    <property type="taxonomic scope" value="Bacteria"/>
</dbReference>
<dbReference type="eggNOG" id="COG1388">
    <property type="taxonomic scope" value="Bacteria"/>
</dbReference>
<comment type="similarity">
    <text evidence="1 3">Belongs to the bacterial histone-like protein family.</text>
</comment>
<keyword evidence="5" id="KW-0812">Transmembrane</keyword>
<dbReference type="HOGENOM" id="CLU_029436_1_0_10"/>
<dbReference type="AlphaFoldDB" id="G6AZ87"/>
<dbReference type="PANTHER" id="PTHR33175">
    <property type="entry name" value="DNA-BINDING PROTEIN HU"/>
    <property type="match status" value="1"/>
</dbReference>
<dbReference type="RefSeq" id="WP_007900971.1">
    <property type="nucleotide sequence ID" value="NZ_JH379442.1"/>
</dbReference>
<keyword evidence="5" id="KW-1133">Transmembrane helix</keyword>
<accession>G6AZ87</accession>
<feature type="compositionally biased region" description="Basic and acidic residues" evidence="4">
    <location>
        <begin position="235"/>
        <end position="246"/>
    </location>
</feature>
<evidence type="ECO:0000313" key="6">
    <source>
        <dbReference type="EMBL" id="EHJ38642.1"/>
    </source>
</evidence>
<evidence type="ECO:0000256" key="2">
    <source>
        <dbReference type="ARBA" id="ARBA00023125"/>
    </source>
</evidence>
<reference evidence="6 7" key="1">
    <citation type="submission" date="2011-08" db="EMBL/GenBank/DDBJ databases">
        <authorList>
            <person name="Weinstock G."/>
            <person name="Sodergren E."/>
            <person name="Clifton S."/>
            <person name="Fulton L."/>
            <person name="Fulton B."/>
            <person name="Courtney L."/>
            <person name="Fronick C."/>
            <person name="Harrison M."/>
            <person name="Strong C."/>
            <person name="Farmer C."/>
            <person name="Delahaunty K."/>
            <person name="Markovic C."/>
            <person name="Hall O."/>
            <person name="Minx P."/>
            <person name="Tomlinson C."/>
            <person name="Mitreva M."/>
            <person name="Hou S."/>
            <person name="Chen J."/>
            <person name="Wollam A."/>
            <person name="Pepin K.H."/>
            <person name="Johnson M."/>
            <person name="Bhonagiri V."/>
            <person name="Zhang X."/>
            <person name="Suruliraj S."/>
            <person name="Warren W."/>
            <person name="Chinwalla A."/>
            <person name="Mardis E.R."/>
            <person name="Wilson R.K."/>
        </authorList>
    </citation>
    <scope>NUCLEOTIDE SEQUENCE [LARGE SCALE GENOMIC DNA]</scope>
    <source>
        <strain evidence="6 7">DSM 18206</strain>
    </source>
</reference>
<dbReference type="GO" id="GO:0030527">
    <property type="term" value="F:structural constituent of chromatin"/>
    <property type="evidence" value="ECO:0007669"/>
    <property type="project" value="InterPro"/>
</dbReference>
<keyword evidence="2 6" id="KW-0238">DNA-binding</keyword>
<organism evidence="6 7">
    <name type="scientific">Leyella stercorea DSM 18206</name>
    <dbReference type="NCBI Taxonomy" id="1002367"/>
    <lineage>
        <taxon>Bacteria</taxon>
        <taxon>Pseudomonadati</taxon>
        <taxon>Bacteroidota</taxon>
        <taxon>Bacteroidia</taxon>
        <taxon>Bacteroidales</taxon>
        <taxon>Prevotellaceae</taxon>
        <taxon>Leyella</taxon>
    </lineage>
</organism>
<dbReference type="InterPro" id="IPR010992">
    <property type="entry name" value="IHF-like_DNA-bd_dom_sf"/>
</dbReference>
<dbReference type="GO" id="GO:0003677">
    <property type="term" value="F:DNA binding"/>
    <property type="evidence" value="ECO:0007669"/>
    <property type="project" value="UniProtKB-KW"/>
</dbReference>
<feature type="compositionally biased region" description="Low complexity" evidence="4">
    <location>
        <begin position="190"/>
        <end position="203"/>
    </location>
</feature>
<keyword evidence="5" id="KW-0472">Membrane</keyword>
<dbReference type="Pfam" id="PF00216">
    <property type="entry name" value="Bac_DNA_binding"/>
    <property type="match status" value="1"/>
</dbReference>
<evidence type="ECO:0000256" key="1">
    <source>
        <dbReference type="ARBA" id="ARBA00010529"/>
    </source>
</evidence>
<feature type="transmembrane region" description="Helical" evidence="5">
    <location>
        <begin position="268"/>
        <end position="291"/>
    </location>
</feature>
<name>G6AZ87_9BACT</name>